<evidence type="ECO:0000313" key="3">
    <source>
        <dbReference type="Proteomes" id="UP000275846"/>
    </source>
</evidence>
<feature type="compositionally biased region" description="Basic and acidic residues" evidence="1">
    <location>
        <begin position="102"/>
        <end position="112"/>
    </location>
</feature>
<dbReference type="AlphaFoldDB" id="A0A183SW40"/>
<reference evidence="4" key="1">
    <citation type="submission" date="2016-06" db="UniProtKB">
        <authorList>
            <consortium name="WormBaseParasite"/>
        </authorList>
    </citation>
    <scope>IDENTIFICATION</scope>
</reference>
<evidence type="ECO:0000256" key="1">
    <source>
        <dbReference type="SAM" id="MobiDB-lite"/>
    </source>
</evidence>
<keyword evidence="3" id="KW-1185">Reference proteome</keyword>
<feature type="region of interest" description="Disordered" evidence="1">
    <location>
        <begin position="100"/>
        <end position="161"/>
    </location>
</feature>
<feature type="region of interest" description="Disordered" evidence="1">
    <location>
        <begin position="182"/>
        <end position="206"/>
    </location>
</feature>
<dbReference type="WBParaSite" id="SSLN_0000877101-mRNA-1">
    <property type="protein sequence ID" value="SSLN_0000877101-mRNA-1"/>
    <property type="gene ID" value="SSLN_0000877101"/>
</dbReference>
<reference evidence="2 3" key="2">
    <citation type="submission" date="2018-11" db="EMBL/GenBank/DDBJ databases">
        <authorList>
            <consortium name="Pathogen Informatics"/>
        </authorList>
    </citation>
    <scope>NUCLEOTIDE SEQUENCE [LARGE SCALE GENOMIC DNA]</scope>
    <source>
        <strain evidence="2 3">NST_G2</strain>
    </source>
</reference>
<evidence type="ECO:0000313" key="4">
    <source>
        <dbReference type="WBParaSite" id="SSLN_0000877101-mRNA-1"/>
    </source>
</evidence>
<dbReference type="Proteomes" id="UP000275846">
    <property type="component" value="Unassembled WGS sequence"/>
</dbReference>
<sequence length="206" mass="22347">MYMVRQLHDGMTARVTDHGTVSEAFAVANVVKQGCVLAPNLFSLMFSAMLMDACHDEHPGIRIAYRTDGHLSFIPYTRNHRGGGQLSWLAVPEALASGSCPRCREQRGESRRRGGGADGTRKSSVSSAVTRELKAPLPEGKPGRNYADERSHLAPHTCTIPTRSIRAEKMLRASSHLAFIPPNAENRCIDGGSSSSSSRNDCANRA</sequence>
<accession>A0A183SW40</accession>
<evidence type="ECO:0000313" key="2">
    <source>
        <dbReference type="EMBL" id="VDL94823.1"/>
    </source>
</evidence>
<dbReference type="OrthoDB" id="10070415at2759"/>
<gene>
    <name evidence="2" type="ORF">SSLN_LOCUS8438</name>
</gene>
<proteinExistence type="predicted"/>
<name>A0A183SW40_SCHSO</name>
<organism evidence="4">
    <name type="scientific">Schistocephalus solidus</name>
    <name type="common">Tapeworm</name>
    <dbReference type="NCBI Taxonomy" id="70667"/>
    <lineage>
        <taxon>Eukaryota</taxon>
        <taxon>Metazoa</taxon>
        <taxon>Spiralia</taxon>
        <taxon>Lophotrochozoa</taxon>
        <taxon>Platyhelminthes</taxon>
        <taxon>Cestoda</taxon>
        <taxon>Eucestoda</taxon>
        <taxon>Diphyllobothriidea</taxon>
        <taxon>Diphyllobothriidae</taxon>
        <taxon>Schistocephalus</taxon>
    </lineage>
</organism>
<protein>
    <submittedName>
        <fullName evidence="4">Reverse transcriptase domain-containing protein</fullName>
    </submittedName>
</protein>
<dbReference type="EMBL" id="UYSU01034649">
    <property type="protein sequence ID" value="VDL94823.1"/>
    <property type="molecule type" value="Genomic_DNA"/>
</dbReference>